<feature type="compositionally biased region" description="Basic and acidic residues" evidence="1">
    <location>
        <begin position="408"/>
        <end position="420"/>
    </location>
</feature>
<feature type="transmembrane region" description="Helical" evidence="2">
    <location>
        <begin position="323"/>
        <end position="352"/>
    </location>
</feature>
<keyword evidence="4" id="KW-1185">Reference proteome</keyword>
<feature type="region of interest" description="Disordered" evidence="1">
    <location>
        <begin position="398"/>
        <end position="434"/>
    </location>
</feature>
<proteinExistence type="predicted"/>
<dbReference type="Proteomes" id="UP000682645">
    <property type="component" value="Segment"/>
</dbReference>
<evidence type="ECO:0000313" key="3">
    <source>
        <dbReference type="EMBL" id="QBB28626.1"/>
    </source>
</evidence>
<protein>
    <submittedName>
        <fullName evidence="3">Uncharacterized protein</fullName>
    </submittedName>
</protein>
<accession>A0A411HB58</accession>
<evidence type="ECO:0000313" key="4">
    <source>
        <dbReference type="Proteomes" id="UP000682645"/>
    </source>
</evidence>
<keyword evidence="2" id="KW-0812">Transmembrane</keyword>
<sequence>MSMSRFLVLVAAALLCTSSSNANCDNEYCADLNNRSVRIPANLNMAFTSIHNWRVDFTIVSVEGKALVCVSVDYNTPFMNIFLYPNRCTADNTPLSVYPFSLRHTDAGELLIIQLTHNSNNVGVKLNNHEPIFLSSRNVTLPDDNTWIRNTHRDAVSFLVGCPIKCPSVQVVNGGEEVTKVKELQKANDNKFLLKYNDDQNFTKLEIDIVCKSSLGSDHVTDSFSVTHFYLQEKWYNSENWLTFSLLMNNNNKIIQLAINQELAGTILLNDDCYQVDSFRIYILGNAAFIFACNNPNCAMVTTSVVPDQPTTVTSCGGISKTVLVVSVINFLIILPLMYLLLHCAGFSFVVFNHSEDRFKFIKRLWKGRKSDPEAQEESYQGESYQVTKAIVETENADSWDTTRLNHTTKDDTTRRDNRTRPITNNDNHTDEGQLIYGGVPVGLSPIVEVEEEAAKVIATFPN</sequence>
<reference evidence="3" key="1">
    <citation type="journal article" date="2019" name="Sci. Rep.">
        <title>The first clawed lobster virus Homarus gammarus nudivirus (HgNV n. sp.) expands the diversity of the Nudiviridae.</title>
        <authorList>
            <person name="Holt C.C."/>
            <person name="Stone M."/>
            <person name="Bass D."/>
            <person name="Bateman K.S."/>
            <person name="van Aerle R."/>
            <person name="Daniels C.L."/>
            <person name="van der Giezen M."/>
            <person name="Ross S.H."/>
            <person name="Hooper C."/>
            <person name="Stentiford G.D."/>
        </authorList>
    </citation>
    <scope>NUCLEOTIDE SEQUENCE</scope>
    <source>
        <strain evidence="3">52S104HLG2</strain>
    </source>
</reference>
<evidence type="ECO:0000256" key="2">
    <source>
        <dbReference type="SAM" id="Phobius"/>
    </source>
</evidence>
<dbReference type="EMBL" id="MK439999">
    <property type="protein sequence ID" value="QBB28626.1"/>
    <property type="molecule type" value="Genomic_DNA"/>
</dbReference>
<name>A0A411HB58_9VIRU</name>
<evidence type="ECO:0000256" key="1">
    <source>
        <dbReference type="SAM" id="MobiDB-lite"/>
    </source>
</evidence>
<organism evidence="3 4">
    <name type="scientific">Homarus gammarus nudivirus</name>
    <dbReference type="NCBI Taxonomy" id="2509616"/>
    <lineage>
        <taxon>Viruses</taxon>
        <taxon>Viruses incertae sedis</taxon>
        <taxon>Naldaviricetes</taxon>
        <taxon>Lefavirales</taxon>
        <taxon>Nudiviridae</taxon>
        <taxon>Gammanudivirus</taxon>
        <taxon>Gammanudivirus hogammari</taxon>
    </lineage>
</organism>
<keyword evidence="2" id="KW-1133">Transmembrane helix</keyword>
<gene>
    <name evidence="3" type="ORF">HgNV_021</name>
</gene>
<keyword evidence="2" id="KW-0472">Membrane</keyword>